<keyword evidence="5" id="KW-0732">Signal</keyword>
<dbReference type="Pfam" id="PF02156">
    <property type="entry name" value="Glyco_hydro_26"/>
    <property type="match status" value="1"/>
</dbReference>
<gene>
    <name evidence="7" type="ORF">EDD79_102214</name>
</gene>
<keyword evidence="8" id="KW-1185">Reference proteome</keyword>
<evidence type="ECO:0000313" key="7">
    <source>
        <dbReference type="EMBL" id="TCQ01816.1"/>
    </source>
</evidence>
<dbReference type="Proteomes" id="UP000295504">
    <property type="component" value="Unassembled WGS sequence"/>
</dbReference>
<evidence type="ECO:0000256" key="4">
    <source>
        <dbReference type="PROSITE-ProRule" id="PRU01100"/>
    </source>
</evidence>
<evidence type="ECO:0000256" key="2">
    <source>
        <dbReference type="ARBA" id="ARBA00022801"/>
    </source>
</evidence>
<feature type="domain" description="GH26" evidence="6">
    <location>
        <begin position="200"/>
        <end position="512"/>
    </location>
</feature>
<dbReference type="RefSeq" id="WP_132848713.1">
    <property type="nucleotide sequence ID" value="NZ_CP058648.1"/>
</dbReference>
<accession>A0A4R2TGI5</accession>
<name>A0A4R2TGI5_9FIRM</name>
<feature type="signal peptide" evidence="5">
    <location>
        <begin position="1"/>
        <end position="22"/>
    </location>
</feature>
<dbReference type="PANTHER" id="PTHR40079:SF4">
    <property type="entry name" value="GH26 DOMAIN-CONTAINING PROTEIN-RELATED"/>
    <property type="match status" value="1"/>
</dbReference>
<dbReference type="InterPro" id="IPR022790">
    <property type="entry name" value="GH26_dom"/>
</dbReference>
<dbReference type="GO" id="GO:0006080">
    <property type="term" value="P:substituted mannan metabolic process"/>
    <property type="evidence" value="ECO:0007669"/>
    <property type="project" value="InterPro"/>
</dbReference>
<comment type="similarity">
    <text evidence="1 4">Belongs to the glycosyl hydrolase 26 family.</text>
</comment>
<keyword evidence="2 4" id="KW-0378">Hydrolase</keyword>
<evidence type="ECO:0000256" key="3">
    <source>
        <dbReference type="ARBA" id="ARBA00023295"/>
    </source>
</evidence>
<reference evidence="7 8" key="1">
    <citation type="submission" date="2019-03" db="EMBL/GenBank/DDBJ databases">
        <title>Genomic Encyclopedia of Type Strains, Phase IV (KMG-IV): sequencing the most valuable type-strain genomes for metagenomic binning, comparative biology and taxonomic classification.</title>
        <authorList>
            <person name="Goeker M."/>
        </authorList>
    </citation>
    <scope>NUCLEOTIDE SEQUENCE [LARGE SCALE GENOMIC DNA]</scope>
    <source>
        <strain evidence="7 8">DSM 100013</strain>
    </source>
</reference>
<protein>
    <submittedName>
        <fullName evidence="7">Glycosyl hydrolase family 26</fullName>
    </submittedName>
</protein>
<keyword evidence="3 4" id="KW-0326">Glycosidase</keyword>
<feature type="active site" description="Nucleophile" evidence="4">
    <location>
        <position position="452"/>
    </location>
</feature>
<feature type="active site" description="Proton donor" evidence="4">
    <location>
        <position position="339"/>
    </location>
</feature>
<dbReference type="OrthoDB" id="9802773at2"/>
<dbReference type="PROSITE" id="PS51764">
    <property type="entry name" value="GH26"/>
    <property type="match status" value="1"/>
</dbReference>
<comment type="caution">
    <text evidence="7">The sequence shown here is derived from an EMBL/GenBank/DDBJ whole genome shotgun (WGS) entry which is preliminary data.</text>
</comment>
<dbReference type="InterPro" id="IPR000805">
    <property type="entry name" value="Glyco_hydro_26"/>
</dbReference>
<dbReference type="InterPro" id="IPR017853">
    <property type="entry name" value="GH"/>
</dbReference>
<proteinExistence type="inferred from homology"/>
<evidence type="ECO:0000259" key="6">
    <source>
        <dbReference type="PROSITE" id="PS51764"/>
    </source>
</evidence>
<dbReference type="PANTHER" id="PTHR40079">
    <property type="entry name" value="MANNAN ENDO-1,4-BETA-MANNOSIDASE E-RELATED"/>
    <property type="match status" value="1"/>
</dbReference>
<evidence type="ECO:0000256" key="5">
    <source>
        <dbReference type="SAM" id="SignalP"/>
    </source>
</evidence>
<organism evidence="7 8">
    <name type="scientific">Serpentinicella alkaliphila</name>
    <dbReference type="NCBI Taxonomy" id="1734049"/>
    <lineage>
        <taxon>Bacteria</taxon>
        <taxon>Bacillati</taxon>
        <taxon>Bacillota</taxon>
        <taxon>Clostridia</taxon>
        <taxon>Peptostreptococcales</taxon>
        <taxon>Natronincolaceae</taxon>
        <taxon>Serpentinicella</taxon>
    </lineage>
</organism>
<sequence>MIKKIIMATIMTICLFTTSVFASSNNLYIRNGMQVTNNQFTKQDDFKVIIPGSTNEYIDYSNGYSIKYPNHMWVDVSLSDVRTVIADGDTRFEIYYDNFNGTIHTANSYISYSSRFKNNRKDHMIEKDVNITVNGFRTHLLKWHREKINNITNDKNYYKNAKIVKNQKEVYTIFIKSSKPIENYMGIINSFKLVDKKATPTINRTFKLLDKSFNEETARFYRENFLEADRLKWGIFEWTSSTHYDFLNKLEERLDYPFGFLVRYQTLKTEFPMKEMQRAYNNNKYVELTLQTKYTHHSDTDNTSITYDILNGKYDDFLIKYAQDMKEFGHPVLFRLNNEMNGDWCIYSSYFTSNDTELFKAKWIYIYNIFKSQGVDNAIWVWNPHDGSFPGFKWNHYLTYYPGDEYVDVVGLTGYNPGTHFKGESWKEFHEIYPHLYEEYANTFEHPLMITEFGSSSIGGDKIKWIKDMFNTIDQFDRIKVAIWWNGIDWDSEGNPGRIYRLDETEEMLDVFRTGLSKYKEVQE</sequence>
<feature type="chain" id="PRO_5020675526" evidence="5">
    <location>
        <begin position="23"/>
        <end position="524"/>
    </location>
</feature>
<evidence type="ECO:0000256" key="1">
    <source>
        <dbReference type="ARBA" id="ARBA00007754"/>
    </source>
</evidence>
<dbReference type="EMBL" id="SLYC01000022">
    <property type="protein sequence ID" value="TCQ01816.1"/>
    <property type="molecule type" value="Genomic_DNA"/>
</dbReference>
<dbReference type="GO" id="GO:0016985">
    <property type="term" value="F:mannan endo-1,4-beta-mannosidase activity"/>
    <property type="evidence" value="ECO:0007669"/>
    <property type="project" value="InterPro"/>
</dbReference>
<evidence type="ECO:0000313" key="8">
    <source>
        <dbReference type="Proteomes" id="UP000295504"/>
    </source>
</evidence>
<dbReference type="Gene3D" id="3.20.20.80">
    <property type="entry name" value="Glycosidases"/>
    <property type="match status" value="1"/>
</dbReference>
<dbReference type="SUPFAM" id="SSF51445">
    <property type="entry name" value="(Trans)glycosidases"/>
    <property type="match status" value="1"/>
</dbReference>
<dbReference type="AlphaFoldDB" id="A0A4R2TGI5"/>